<dbReference type="InterPro" id="IPR008921">
    <property type="entry name" value="DNA_pol3_clamp-load_cplx_C"/>
</dbReference>
<evidence type="ECO:0000259" key="9">
    <source>
        <dbReference type="Pfam" id="PF06144"/>
    </source>
</evidence>
<evidence type="ECO:0000313" key="11">
    <source>
        <dbReference type="EMBL" id="MDQ0478895.1"/>
    </source>
</evidence>
<name>A0ABU0JP82_HATLI</name>
<organism evidence="11 12">
    <name type="scientific">Hathewaya limosa</name>
    <name type="common">Clostridium limosum</name>
    <dbReference type="NCBI Taxonomy" id="1536"/>
    <lineage>
        <taxon>Bacteria</taxon>
        <taxon>Bacillati</taxon>
        <taxon>Bacillota</taxon>
        <taxon>Clostridia</taxon>
        <taxon>Eubacteriales</taxon>
        <taxon>Clostridiaceae</taxon>
        <taxon>Hathewaya</taxon>
    </lineage>
</organism>
<dbReference type="Gene3D" id="1.10.8.60">
    <property type="match status" value="1"/>
</dbReference>
<accession>A0ABU0JP82</accession>
<keyword evidence="3 11" id="KW-0808">Transferase</keyword>
<dbReference type="InterPro" id="IPR010372">
    <property type="entry name" value="DNA_pol3_delta_N"/>
</dbReference>
<dbReference type="InterPro" id="IPR048466">
    <property type="entry name" value="DNA_pol3_delta-like_C"/>
</dbReference>
<dbReference type="NCBIfam" id="TIGR01128">
    <property type="entry name" value="holA"/>
    <property type="match status" value="1"/>
</dbReference>
<dbReference type="PANTHER" id="PTHR34388:SF1">
    <property type="entry name" value="DNA POLYMERASE III SUBUNIT DELTA"/>
    <property type="match status" value="1"/>
</dbReference>
<evidence type="ECO:0000256" key="3">
    <source>
        <dbReference type="ARBA" id="ARBA00022679"/>
    </source>
</evidence>
<comment type="caution">
    <text evidence="11">The sequence shown here is derived from an EMBL/GenBank/DDBJ whole genome shotgun (WGS) entry which is preliminary data.</text>
</comment>
<dbReference type="SUPFAM" id="SSF48019">
    <property type="entry name" value="post-AAA+ oligomerization domain-like"/>
    <property type="match status" value="1"/>
</dbReference>
<gene>
    <name evidence="11" type="ORF">QOZ93_000623</name>
</gene>
<keyword evidence="5" id="KW-0235">DNA replication</keyword>
<dbReference type="Pfam" id="PF21694">
    <property type="entry name" value="DNA_pol3_delta_C"/>
    <property type="match status" value="1"/>
</dbReference>
<dbReference type="PANTHER" id="PTHR34388">
    <property type="entry name" value="DNA POLYMERASE III SUBUNIT DELTA"/>
    <property type="match status" value="1"/>
</dbReference>
<evidence type="ECO:0000256" key="6">
    <source>
        <dbReference type="ARBA" id="ARBA00022932"/>
    </source>
</evidence>
<dbReference type="Proteomes" id="UP001224418">
    <property type="component" value="Unassembled WGS sequence"/>
</dbReference>
<evidence type="ECO:0000256" key="2">
    <source>
        <dbReference type="ARBA" id="ARBA00017703"/>
    </source>
</evidence>
<sequence>MIQHKQFLKEIKESDSKNVYLFCGIDENLIKEDIELIKKKILDKNFMELNYVEYDGEKVTEDILLNACETLPFMSDKKVVMVYRGNFLKGKEGKSDRSEEEKVYKFLKNYVKSIPEHCILIMYYLFDSNRDKPSEKIKKIENSSNGVLVKVDKLKGEELRSKVKKIFDDKGKEIGKIELTLFCNLVESNTHIIENEVEKLCSYANGREITKEDIYEIAPQKSENDIFNLVDSISKNNIKKSLDILNELVFRGEKITYILYMIQRQYKLLLDIKLRNLKGYSKDAIATELRLHPYVCETMILQSKSFSEKYLEFMNMECLQCEKRLKTLSTEQKTELEMLIVKGASMKRIL</sequence>
<evidence type="ECO:0000256" key="4">
    <source>
        <dbReference type="ARBA" id="ARBA00022695"/>
    </source>
</evidence>
<feature type="domain" description="DNA polymerase III delta N-terminal" evidence="9">
    <location>
        <begin position="20"/>
        <end position="145"/>
    </location>
</feature>
<dbReference type="Gene3D" id="3.40.50.300">
    <property type="entry name" value="P-loop containing nucleotide triphosphate hydrolases"/>
    <property type="match status" value="1"/>
</dbReference>
<feature type="domain" description="DNA polymerase III delta subunit-like C-terminal" evidence="10">
    <location>
        <begin position="223"/>
        <end position="342"/>
    </location>
</feature>
<protein>
    <recommendedName>
        <fullName evidence="2">DNA polymerase III subunit delta</fullName>
        <ecNumber evidence="1">2.7.7.7</ecNumber>
    </recommendedName>
</protein>
<keyword evidence="12" id="KW-1185">Reference proteome</keyword>
<evidence type="ECO:0000313" key="12">
    <source>
        <dbReference type="Proteomes" id="UP001224418"/>
    </source>
</evidence>
<evidence type="ECO:0000259" key="10">
    <source>
        <dbReference type="Pfam" id="PF21694"/>
    </source>
</evidence>
<dbReference type="Pfam" id="PF06144">
    <property type="entry name" value="DNA_pol3_delta"/>
    <property type="match status" value="1"/>
</dbReference>
<comment type="similarity">
    <text evidence="7">Belongs to the DNA polymerase HolA subunit family.</text>
</comment>
<dbReference type="InterPro" id="IPR027417">
    <property type="entry name" value="P-loop_NTPase"/>
</dbReference>
<dbReference type="EMBL" id="JAUSWN010000004">
    <property type="protein sequence ID" value="MDQ0478895.1"/>
    <property type="molecule type" value="Genomic_DNA"/>
</dbReference>
<dbReference type="EC" id="2.7.7.7" evidence="1"/>
<evidence type="ECO:0000256" key="1">
    <source>
        <dbReference type="ARBA" id="ARBA00012417"/>
    </source>
</evidence>
<reference evidence="11 12" key="1">
    <citation type="submission" date="2023-07" db="EMBL/GenBank/DDBJ databases">
        <title>Genomic Encyclopedia of Type Strains, Phase IV (KMG-IV): sequencing the most valuable type-strain genomes for metagenomic binning, comparative biology and taxonomic classification.</title>
        <authorList>
            <person name="Goeker M."/>
        </authorList>
    </citation>
    <scope>NUCLEOTIDE SEQUENCE [LARGE SCALE GENOMIC DNA]</scope>
    <source>
        <strain evidence="11 12">DSM 1400</strain>
    </source>
</reference>
<dbReference type="RefSeq" id="WP_307355077.1">
    <property type="nucleotide sequence ID" value="NZ_BAAACJ010000041.1"/>
</dbReference>
<evidence type="ECO:0000256" key="7">
    <source>
        <dbReference type="ARBA" id="ARBA00034754"/>
    </source>
</evidence>
<proteinExistence type="inferred from homology"/>
<evidence type="ECO:0000256" key="5">
    <source>
        <dbReference type="ARBA" id="ARBA00022705"/>
    </source>
</evidence>
<dbReference type="GO" id="GO:0003887">
    <property type="term" value="F:DNA-directed DNA polymerase activity"/>
    <property type="evidence" value="ECO:0007669"/>
    <property type="project" value="UniProtKB-EC"/>
</dbReference>
<evidence type="ECO:0000256" key="8">
    <source>
        <dbReference type="ARBA" id="ARBA00049244"/>
    </source>
</evidence>
<dbReference type="SUPFAM" id="SSF52540">
    <property type="entry name" value="P-loop containing nucleoside triphosphate hydrolases"/>
    <property type="match status" value="1"/>
</dbReference>
<dbReference type="InterPro" id="IPR005790">
    <property type="entry name" value="DNA_polIII_delta"/>
</dbReference>
<dbReference type="Gene3D" id="1.20.272.10">
    <property type="match status" value="1"/>
</dbReference>
<keyword evidence="6" id="KW-0239">DNA-directed DNA polymerase</keyword>
<comment type="catalytic activity">
    <reaction evidence="8">
        <text>DNA(n) + a 2'-deoxyribonucleoside 5'-triphosphate = DNA(n+1) + diphosphate</text>
        <dbReference type="Rhea" id="RHEA:22508"/>
        <dbReference type="Rhea" id="RHEA-COMP:17339"/>
        <dbReference type="Rhea" id="RHEA-COMP:17340"/>
        <dbReference type="ChEBI" id="CHEBI:33019"/>
        <dbReference type="ChEBI" id="CHEBI:61560"/>
        <dbReference type="ChEBI" id="CHEBI:173112"/>
        <dbReference type="EC" id="2.7.7.7"/>
    </reaction>
</comment>
<keyword evidence="4 11" id="KW-0548">Nucleotidyltransferase</keyword>